<dbReference type="EMBL" id="CP108091">
    <property type="protein sequence ID" value="WUQ18230.1"/>
    <property type="molecule type" value="Genomic_DNA"/>
</dbReference>
<keyword evidence="3" id="KW-1185">Reference proteome</keyword>
<evidence type="ECO:0000313" key="2">
    <source>
        <dbReference type="EMBL" id="WUQ18230.1"/>
    </source>
</evidence>
<feature type="compositionally biased region" description="Low complexity" evidence="1">
    <location>
        <begin position="212"/>
        <end position="223"/>
    </location>
</feature>
<accession>A0ABZ1TQU6</accession>
<keyword evidence="2" id="KW-0614">Plasmid</keyword>
<name>A0ABZ1TQU6_STRVG</name>
<protein>
    <submittedName>
        <fullName evidence="2">Uncharacterized protein</fullName>
    </submittedName>
</protein>
<feature type="region of interest" description="Disordered" evidence="1">
    <location>
        <begin position="516"/>
        <end position="557"/>
    </location>
</feature>
<evidence type="ECO:0000256" key="1">
    <source>
        <dbReference type="SAM" id="MobiDB-lite"/>
    </source>
</evidence>
<feature type="region of interest" description="Disordered" evidence="1">
    <location>
        <begin position="448"/>
        <end position="469"/>
    </location>
</feature>
<feature type="compositionally biased region" description="Acidic residues" evidence="1">
    <location>
        <begin position="524"/>
        <end position="538"/>
    </location>
</feature>
<gene>
    <name evidence="2" type="ORF">OG517_43190</name>
</gene>
<dbReference type="RefSeq" id="WP_328966175.1">
    <property type="nucleotide sequence ID" value="NZ_CP108091.1"/>
</dbReference>
<organism evidence="2 3">
    <name type="scientific">Streptomyces virginiae</name>
    <name type="common">Streptomyces cinnamonensis</name>
    <dbReference type="NCBI Taxonomy" id="1961"/>
    <lineage>
        <taxon>Bacteria</taxon>
        <taxon>Bacillati</taxon>
        <taxon>Actinomycetota</taxon>
        <taxon>Actinomycetes</taxon>
        <taxon>Kitasatosporales</taxon>
        <taxon>Streptomycetaceae</taxon>
        <taxon>Streptomyces</taxon>
    </lineage>
</organism>
<feature type="compositionally biased region" description="Polar residues" evidence="1">
    <location>
        <begin position="173"/>
        <end position="195"/>
    </location>
</feature>
<sequence>MSEAHAAEQLAELHGPDHNPFYGTYVRDWIALCDDLRDADVRGYLILRSLVFEGKGVKNRVRVLTLAELCQLIPGPNGKPSSLSRIRELLRCLSAVGLITTPEGGPVTTSSGGKAQGRPLRIKIHDQPANTFKPRWPNTEEKLASIRPKAEQAALEAAERDASRAAAKAAGRNSDQQDAGRNSDQAGWNSDQPGRNSDHDSGDDLGERAPHCSSCASPPSTTAQPGGSAGGHSAGGFTRAGARDGAAPESPTAAGGSAADSSESAATEEGEETGAAAAKPKKRAAKGPLQVSELKPVAGEREVYAMLDDLGVLTSPAARISTLRRAVREFLGHYADARSGPYAMYPRRPEHAALRLSIGWHQAGGPLRSSAGYKDGDRIARPAGYLAALLTTHECDHPNCEAGVFLNTGEECNTCQYRAAERIAQAKGAQLLAEQRVRAAAATERRARQLAEEREQAHGEALEENARREQAAARRAAREAAAAAEAEETARLRAELTEQFAALDAAAARPVVPAPLHAAHDQDPADPEADAFPAEEDPFAPGHFENEPVLEASVPDVTADVPEQQAAAPAPWSLSHPNALYEAAKAALAS</sequence>
<feature type="region of interest" description="Disordered" evidence="1">
    <location>
        <begin position="146"/>
        <end position="289"/>
    </location>
</feature>
<geneLocation type="plasmid" evidence="2 3">
    <name>unnamed1</name>
</geneLocation>
<feature type="compositionally biased region" description="Basic and acidic residues" evidence="1">
    <location>
        <begin position="196"/>
        <end position="210"/>
    </location>
</feature>
<feature type="compositionally biased region" description="Low complexity" evidence="1">
    <location>
        <begin position="252"/>
        <end position="265"/>
    </location>
</feature>
<reference evidence="2" key="1">
    <citation type="submission" date="2022-10" db="EMBL/GenBank/DDBJ databases">
        <title>The complete genomes of actinobacterial strains from the NBC collection.</title>
        <authorList>
            <person name="Joergensen T.S."/>
            <person name="Alvarez Arevalo M."/>
            <person name="Sterndorff E.B."/>
            <person name="Faurdal D."/>
            <person name="Vuksanovic O."/>
            <person name="Mourched A.-S."/>
            <person name="Charusanti P."/>
            <person name="Shaw S."/>
            <person name="Blin K."/>
            <person name="Weber T."/>
        </authorList>
    </citation>
    <scope>NUCLEOTIDE SEQUENCE</scope>
    <source>
        <strain evidence="2">NBC_00248</strain>
        <plasmid evidence="2">unnamed1</plasmid>
    </source>
</reference>
<evidence type="ECO:0000313" key="3">
    <source>
        <dbReference type="Proteomes" id="UP001432039"/>
    </source>
</evidence>
<proteinExistence type="predicted"/>
<dbReference type="Proteomes" id="UP001432039">
    <property type="component" value="Plasmid unnamed1"/>
</dbReference>